<protein>
    <submittedName>
        <fullName evidence="1">Uncharacterized protein</fullName>
    </submittedName>
</protein>
<feature type="non-terminal residue" evidence="1">
    <location>
        <position position="107"/>
    </location>
</feature>
<comment type="caution">
    <text evidence="1">The sequence shown here is derived from an EMBL/GenBank/DDBJ whole genome shotgun (WGS) entry which is preliminary data.</text>
</comment>
<proteinExistence type="predicted"/>
<sequence>MAGSLLSAPKEIRGRWYLQTDKYGKAVMENCSIFGMSRKIYYKWYNRDHGLIKSSKYRPRKIHPHTKLTFQIKKIIQEAKIKYNYGPKKMKFWLEKNHQIQVSSTTI</sequence>
<dbReference type="Proteomes" id="UP000229901">
    <property type="component" value="Unassembled WGS sequence"/>
</dbReference>
<gene>
    <name evidence="1" type="ORF">COT97_05800</name>
</gene>
<name>A0A2H0V3F9_9BACT</name>
<organism evidence="1 2">
    <name type="scientific">Candidatus Falkowbacteria bacterium CG10_big_fil_rev_8_21_14_0_10_39_11</name>
    <dbReference type="NCBI Taxonomy" id="1974565"/>
    <lineage>
        <taxon>Bacteria</taxon>
        <taxon>Candidatus Falkowiibacteriota</taxon>
    </lineage>
</organism>
<dbReference type="AlphaFoldDB" id="A0A2H0V3F9"/>
<reference evidence="2" key="1">
    <citation type="submission" date="2017-09" db="EMBL/GenBank/DDBJ databases">
        <title>Depth-based differentiation of microbial function through sediment-hosted aquifers and enrichment of novel symbionts in the deep terrestrial subsurface.</title>
        <authorList>
            <person name="Probst A.J."/>
            <person name="Ladd B."/>
            <person name="Jarett J.K."/>
            <person name="Geller-Mcgrath D.E."/>
            <person name="Sieber C.M.K."/>
            <person name="Emerson J.B."/>
            <person name="Anantharaman K."/>
            <person name="Thomas B.C."/>
            <person name="Malmstrom R."/>
            <person name="Stieglmeier M."/>
            <person name="Klingl A."/>
            <person name="Woyke T."/>
            <person name="Ryan C.M."/>
            <person name="Banfield J.F."/>
        </authorList>
    </citation>
    <scope>NUCLEOTIDE SEQUENCE [LARGE SCALE GENOMIC DNA]</scope>
</reference>
<evidence type="ECO:0000313" key="2">
    <source>
        <dbReference type="Proteomes" id="UP000229901"/>
    </source>
</evidence>
<dbReference type="EMBL" id="PFAP01000051">
    <property type="protein sequence ID" value="PIR93602.1"/>
    <property type="molecule type" value="Genomic_DNA"/>
</dbReference>
<accession>A0A2H0V3F9</accession>
<evidence type="ECO:0000313" key="1">
    <source>
        <dbReference type="EMBL" id="PIR93602.1"/>
    </source>
</evidence>